<dbReference type="Proteomes" id="UP001497457">
    <property type="component" value="Chromosome 20rd"/>
</dbReference>
<proteinExistence type="predicted"/>
<reference evidence="2" key="1">
    <citation type="submission" date="2024-10" db="EMBL/GenBank/DDBJ databases">
        <authorList>
            <person name="Ryan C."/>
        </authorList>
    </citation>
    <scope>NUCLEOTIDE SEQUENCE [LARGE SCALE GENOMIC DNA]</scope>
</reference>
<dbReference type="AlphaFoldDB" id="A0ABC9AE24"/>
<protein>
    <recommendedName>
        <fullName evidence="1">MATH domain-containing protein</fullName>
    </recommendedName>
</protein>
<dbReference type="PROSITE" id="PS50144">
    <property type="entry name" value="MATH"/>
    <property type="match status" value="1"/>
</dbReference>
<evidence type="ECO:0000313" key="2">
    <source>
        <dbReference type="EMBL" id="CAL4976384.1"/>
    </source>
</evidence>
<keyword evidence="3" id="KW-1185">Reference proteome</keyword>
<dbReference type="PANTHER" id="PTHR26379">
    <property type="entry name" value="BTB/POZ AND MATH DOMAIN-CONTAINING PROTEIN 1"/>
    <property type="match status" value="1"/>
</dbReference>
<feature type="domain" description="MATH" evidence="1">
    <location>
        <begin position="19"/>
        <end position="148"/>
    </location>
</feature>
<organism evidence="2 3">
    <name type="scientific">Urochloa decumbens</name>
    <dbReference type="NCBI Taxonomy" id="240449"/>
    <lineage>
        <taxon>Eukaryota</taxon>
        <taxon>Viridiplantae</taxon>
        <taxon>Streptophyta</taxon>
        <taxon>Embryophyta</taxon>
        <taxon>Tracheophyta</taxon>
        <taxon>Spermatophyta</taxon>
        <taxon>Magnoliopsida</taxon>
        <taxon>Liliopsida</taxon>
        <taxon>Poales</taxon>
        <taxon>Poaceae</taxon>
        <taxon>PACMAD clade</taxon>
        <taxon>Panicoideae</taxon>
        <taxon>Panicodae</taxon>
        <taxon>Paniceae</taxon>
        <taxon>Melinidinae</taxon>
        <taxon>Urochloa</taxon>
    </lineage>
</organism>
<dbReference type="Gene3D" id="2.60.210.10">
    <property type="entry name" value="Apoptosis, Tumor Necrosis Factor Receptor Associated Protein 2, Chain A"/>
    <property type="match status" value="1"/>
</dbReference>
<evidence type="ECO:0000313" key="3">
    <source>
        <dbReference type="Proteomes" id="UP001497457"/>
    </source>
</evidence>
<dbReference type="CDD" id="cd00121">
    <property type="entry name" value="MATH"/>
    <property type="match status" value="1"/>
</dbReference>
<dbReference type="InterPro" id="IPR045005">
    <property type="entry name" value="BPM1-6"/>
</dbReference>
<gene>
    <name evidence="2" type="ORF">URODEC1_LOCUS53572</name>
</gene>
<accession>A0ABC9AE24</accession>
<evidence type="ECO:0000259" key="1">
    <source>
        <dbReference type="PROSITE" id="PS50144"/>
    </source>
</evidence>
<dbReference type="InterPro" id="IPR002083">
    <property type="entry name" value="MATH/TRAF_dom"/>
</dbReference>
<dbReference type="InterPro" id="IPR008974">
    <property type="entry name" value="TRAF-like"/>
</dbReference>
<dbReference type="SUPFAM" id="SSF49599">
    <property type="entry name" value="TRAF domain-like"/>
    <property type="match status" value="1"/>
</dbReference>
<sequence length="158" mass="17092">MANSPATNITRMNLTVAASGVIQFKVEGYSFTKEDVKSDRGYYQSEAFRVGGFDWAVRYYPSKGGPGKYEVALAVLSRSAGGLGVRFTSTLLCKSGTPSVEMKAVAATTNVPYNYCPIRGTIVLSVVFPHESMAEFVVEDSFVLHCTVSVLKKPVAPF</sequence>
<dbReference type="PANTHER" id="PTHR26379:SF453">
    <property type="entry name" value="MATH DOMAIN-CONTAINING PROTEIN"/>
    <property type="match status" value="1"/>
</dbReference>
<dbReference type="EMBL" id="OZ075130">
    <property type="protein sequence ID" value="CAL4976384.1"/>
    <property type="molecule type" value="Genomic_DNA"/>
</dbReference>
<name>A0ABC9AE24_9POAL</name>